<keyword evidence="1" id="KW-0479">Metal-binding</keyword>
<protein>
    <recommendedName>
        <fullName evidence="3">GATA-type domain-containing protein</fullName>
    </recommendedName>
</protein>
<dbReference type="Gene3D" id="3.30.50.10">
    <property type="entry name" value="Erythroid Transcription Factor GATA-1, subunit A"/>
    <property type="match status" value="1"/>
</dbReference>
<dbReference type="OrthoDB" id="3065042at2759"/>
<evidence type="ECO:0000256" key="1">
    <source>
        <dbReference type="PROSITE-ProRule" id="PRU00094"/>
    </source>
</evidence>
<dbReference type="InterPro" id="IPR013088">
    <property type="entry name" value="Znf_NHR/GATA"/>
</dbReference>
<keyword evidence="1" id="KW-0862">Zinc</keyword>
<feature type="compositionally biased region" description="Low complexity" evidence="2">
    <location>
        <begin position="50"/>
        <end position="60"/>
    </location>
</feature>
<name>A0A077WLR1_9FUNG</name>
<dbReference type="Pfam" id="PF00320">
    <property type="entry name" value="GATA"/>
    <property type="match status" value="1"/>
</dbReference>
<proteinExistence type="predicted"/>
<dbReference type="PROSITE" id="PS50114">
    <property type="entry name" value="GATA_ZN_FINGER_2"/>
    <property type="match status" value="1"/>
</dbReference>
<dbReference type="EMBL" id="LK023326">
    <property type="protein sequence ID" value="CDS08636.1"/>
    <property type="molecule type" value="Genomic_DNA"/>
</dbReference>
<feature type="compositionally biased region" description="Basic residues" evidence="2">
    <location>
        <begin position="66"/>
        <end position="83"/>
    </location>
</feature>
<feature type="region of interest" description="Disordered" evidence="2">
    <location>
        <begin position="37"/>
        <end position="83"/>
    </location>
</feature>
<dbReference type="GO" id="GO:0008270">
    <property type="term" value="F:zinc ion binding"/>
    <property type="evidence" value="ECO:0007669"/>
    <property type="project" value="UniProtKB-KW"/>
</dbReference>
<feature type="domain" description="GATA-type" evidence="3">
    <location>
        <begin position="89"/>
        <end position="116"/>
    </location>
</feature>
<keyword evidence="1" id="KW-0863">Zinc-finger</keyword>
<dbReference type="SUPFAM" id="SSF57716">
    <property type="entry name" value="Glucocorticoid receptor-like (DNA-binding domain)"/>
    <property type="match status" value="1"/>
</dbReference>
<evidence type="ECO:0000256" key="2">
    <source>
        <dbReference type="SAM" id="MobiDB-lite"/>
    </source>
</evidence>
<reference evidence="4" key="1">
    <citation type="journal article" date="2014" name="Genome Announc.">
        <title>De novo whole-genome sequence and genome annotation of Lichtheimia ramosa.</title>
        <authorList>
            <person name="Linde J."/>
            <person name="Schwartze V."/>
            <person name="Binder U."/>
            <person name="Lass-Florl C."/>
            <person name="Voigt K."/>
            <person name="Horn F."/>
        </authorList>
    </citation>
    <scope>NUCLEOTIDE SEQUENCE</scope>
    <source>
        <strain evidence="4">JMRC FSU:6197</strain>
    </source>
</reference>
<dbReference type="GO" id="GO:0006355">
    <property type="term" value="P:regulation of DNA-templated transcription"/>
    <property type="evidence" value="ECO:0007669"/>
    <property type="project" value="InterPro"/>
</dbReference>
<sequence>MLNNTYINTEIFYPLFAEKFWNEAWDANTQYLMNDAAPSQAPSQVVKTGSPIMSSSPSSSTEYSKTRHAINKHSSKHTSSSKKLRPGLCANCGKTEDSTWRRKPNSKEQMCNACGL</sequence>
<dbReference type="InterPro" id="IPR000679">
    <property type="entry name" value="Znf_GATA"/>
</dbReference>
<dbReference type="GO" id="GO:0043565">
    <property type="term" value="F:sequence-specific DNA binding"/>
    <property type="evidence" value="ECO:0007669"/>
    <property type="project" value="InterPro"/>
</dbReference>
<dbReference type="AlphaFoldDB" id="A0A077WLR1"/>
<accession>A0A077WLR1</accession>
<evidence type="ECO:0000259" key="3">
    <source>
        <dbReference type="PROSITE" id="PS50114"/>
    </source>
</evidence>
<dbReference type="CDD" id="cd00202">
    <property type="entry name" value="ZnF_GATA"/>
    <property type="match status" value="1"/>
</dbReference>
<gene>
    <name evidence="4" type="ORF">LRAMOSA09997</name>
</gene>
<organism evidence="4">
    <name type="scientific">Lichtheimia ramosa</name>
    <dbReference type="NCBI Taxonomy" id="688394"/>
    <lineage>
        <taxon>Eukaryota</taxon>
        <taxon>Fungi</taxon>
        <taxon>Fungi incertae sedis</taxon>
        <taxon>Mucoromycota</taxon>
        <taxon>Mucoromycotina</taxon>
        <taxon>Mucoromycetes</taxon>
        <taxon>Mucorales</taxon>
        <taxon>Lichtheimiaceae</taxon>
        <taxon>Lichtheimia</taxon>
    </lineage>
</organism>
<evidence type="ECO:0000313" key="4">
    <source>
        <dbReference type="EMBL" id="CDS08636.1"/>
    </source>
</evidence>